<sequence length="199" mass="21800">MKAFRTVLWVLIAIMAVALGWLTYEWQRTENAIAGKPYGVPFELVDQTGGPITEAAFRGRPTALFFGFTHCPEICPTTLFELDGWLRQVDPEGGRIGAYFVTVDPERDTPDLLGEYVSGVTDRVIGISGEPDDISGVVKGFNVYAKKVPLDAGDPDGDYTMDHTASVFLLDAEGRFKGTIAWGENPDIAVRKLENLIKG</sequence>
<dbReference type="InterPro" id="IPR003782">
    <property type="entry name" value="SCO1/SenC"/>
</dbReference>
<evidence type="ECO:0000313" key="6">
    <source>
        <dbReference type="EMBL" id="EDQ32377.1"/>
    </source>
</evidence>
<evidence type="ECO:0000256" key="4">
    <source>
        <dbReference type="PIRSR" id="PIRSR603782-2"/>
    </source>
</evidence>
<keyword evidence="5" id="KW-1133">Transmembrane helix</keyword>
<name>A9DC87_HOEPD</name>
<gene>
    <name evidence="6" type="ORF">HPDFL43_12948</name>
</gene>
<dbReference type="Pfam" id="PF02630">
    <property type="entry name" value="SCO1-SenC"/>
    <property type="match status" value="1"/>
</dbReference>
<comment type="similarity">
    <text evidence="1">Belongs to the SCO1/2 family.</text>
</comment>
<dbReference type="STRING" id="411684.HPDFL43_12948"/>
<dbReference type="EMBL" id="ABIA03000004">
    <property type="protein sequence ID" value="EDQ32377.1"/>
    <property type="molecule type" value="Genomic_DNA"/>
</dbReference>
<dbReference type="PANTHER" id="PTHR12151:SF25">
    <property type="entry name" value="LINALOOL DEHYDRATASE_ISOMERASE DOMAIN-CONTAINING PROTEIN"/>
    <property type="match status" value="1"/>
</dbReference>
<evidence type="ECO:0000256" key="2">
    <source>
        <dbReference type="ARBA" id="ARBA00023008"/>
    </source>
</evidence>
<evidence type="ECO:0000313" key="7">
    <source>
        <dbReference type="Proteomes" id="UP000004291"/>
    </source>
</evidence>
<reference evidence="6 7" key="1">
    <citation type="submission" date="2007-10" db="EMBL/GenBank/DDBJ databases">
        <authorList>
            <person name="Wagner-Dobler I."/>
            <person name="Ferriera S."/>
            <person name="Johnson J."/>
            <person name="Kravitz S."/>
            <person name="Beeson K."/>
            <person name="Sutton G."/>
            <person name="Rogers Y.-H."/>
            <person name="Friedman R."/>
            <person name="Frazier M."/>
            <person name="Venter J.C."/>
        </authorList>
    </citation>
    <scope>NUCLEOTIDE SEQUENCE [LARGE SCALE GENOMIC DNA]</scope>
    <source>
        <strain evidence="6 7">DFL-43</strain>
    </source>
</reference>
<keyword evidence="3" id="KW-0479">Metal-binding</keyword>
<dbReference type="Gene3D" id="3.40.30.10">
    <property type="entry name" value="Glutaredoxin"/>
    <property type="match status" value="1"/>
</dbReference>
<dbReference type="InterPro" id="IPR036249">
    <property type="entry name" value="Thioredoxin-like_sf"/>
</dbReference>
<keyword evidence="2 3" id="KW-0186">Copper</keyword>
<dbReference type="Proteomes" id="UP000004291">
    <property type="component" value="Chromosome"/>
</dbReference>
<dbReference type="PANTHER" id="PTHR12151">
    <property type="entry name" value="ELECTRON TRANSPORT PROTIN SCO1/SENC FAMILY MEMBER"/>
    <property type="match status" value="1"/>
</dbReference>
<feature type="disulfide bond" description="Redox-active" evidence="4">
    <location>
        <begin position="71"/>
        <end position="75"/>
    </location>
</feature>
<feature type="transmembrane region" description="Helical" evidence="5">
    <location>
        <begin position="6"/>
        <end position="24"/>
    </location>
</feature>
<dbReference type="GO" id="GO:0046872">
    <property type="term" value="F:metal ion binding"/>
    <property type="evidence" value="ECO:0007669"/>
    <property type="project" value="UniProtKB-KW"/>
</dbReference>
<organism evidence="6 7">
    <name type="scientific">Hoeflea phototrophica (strain DSM 17068 / NCIMB 14078 / DFL-43)</name>
    <dbReference type="NCBI Taxonomy" id="411684"/>
    <lineage>
        <taxon>Bacteria</taxon>
        <taxon>Pseudomonadati</taxon>
        <taxon>Pseudomonadota</taxon>
        <taxon>Alphaproteobacteria</taxon>
        <taxon>Hyphomicrobiales</taxon>
        <taxon>Rhizobiaceae</taxon>
        <taxon>Hoeflea</taxon>
    </lineage>
</organism>
<keyword evidence="5" id="KW-0472">Membrane</keyword>
<evidence type="ECO:0000256" key="3">
    <source>
        <dbReference type="PIRSR" id="PIRSR603782-1"/>
    </source>
</evidence>
<comment type="caution">
    <text evidence="6">The sequence shown here is derived from an EMBL/GenBank/DDBJ whole genome shotgun (WGS) entry which is preliminary data.</text>
</comment>
<reference evidence="6 7" key="2">
    <citation type="submission" date="2012-06" db="EMBL/GenBank/DDBJ databases">
        <authorList>
            <person name="Fiebig A."/>
        </authorList>
    </citation>
    <scope>NUCLEOTIDE SEQUENCE [LARGE SCALE GENOMIC DNA]</scope>
    <source>
        <strain evidence="6 7">DFL-43</strain>
    </source>
</reference>
<proteinExistence type="inferred from homology"/>
<feature type="binding site" evidence="3">
    <location>
        <position position="75"/>
    </location>
    <ligand>
        <name>Cu cation</name>
        <dbReference type="ChEBI" id="CHEBI:23378"/>
    </ligand>
</feature>
<evidence type="ECO:0000256" key="1">
    <source>
        <dbReference type="ARBA" id="ARBA00010996"/>
    </source>
</evidence>
<dbReference type="HOGENOM" id="CLU_050131_3_1_5"/>
<dbReference type="OrthoDB" id="9790194at2"/>
<dbReference type="CDD" id="cd02968">
    <property type="entry name" value="SCO"/>
    <property type="match status" value="1"/>
</dbReference>
<feature type="binding site" evidence="3">
    <location>
        <position position="71"/>
    </location>
    <ligand>
        <name>Cu cation</name>
        <dbReference type="ChEBI" id="CHEBI:23378"/>
    </ligand>
</feature>
<dbReference type="SUPFAM" id="SSF52833">
    <property type="entry name" value="Thioredoxin-like"/>
    <property type="match status" value="1"/>
</dbReference>
<feature type="binding site" evidence="3">
    <location>
        <position position="163"/>
    </location>
    <ligand>
        <name>Cu cation</name>
        <dbReference type="ChEBI" id="CHEBI:23378"/>
    </ligand>
</feature>
<dbReference type="eggNOG" id="COG1999">
    <property type="taxonomic scope" value="Bacteria"/>
</dbReference>
<dbReference type="AlphaFoldDB" id="A9DC87"/>
<accession>A9DC87</accession>
<dbReference type="RefSeq" id="WP_007198356.1">
    <property type="nucleotide sequence ID" value="NZ_CM002917.1"/>
</dbReference>
<protein>
    <submittedName>
        <fullName evidence="6">Uncharacterized protein SCO1/SenC/PrrC</fullName>
    </submittedName>
</protein>
<dbReference type="FunFam" id="3.40.30.10:FF:000013">
    <property type="entry name" value="Blast:Protein SCO1 homolog, mitochondrial"/>
    <property type="match status" value="1"/>
</dbReference>
<evidence type="ECO:0000256" key="5">
    <source>
        <dbReference type="SAM" id="Phobius"/>
    </source>
</evidence>
<keyword evidence="5" id="KW-0812">Transmembrane</keyword>
<keyword evidence="7" id="KW-1185">Reference proteome</keyword>
<keyword evidence="4" id="KW-1015">Disulfide bond</keyword>